<dbReference type="OMA" id="FENDGMA"/>
<evidence type="ECO:0000256" key="1">
    <source>
        <dbReference type="SAM" id="MobiDB-lite"/>
    </source>
</evidence>
<reference evidence="2 3" key="1">
    <citation type="journal article" date="2018" name="Cell">
        <title>The Chara Genome: Secondary Complexity and Implications for Plant Terrestrialization.</title>
        <authorList>
            <person name="Nishiyama T."/>
            <person name="Sakayama H."/>
            <person name="Vries J.D."/>
            <person name="Buschmann H."/>
            <person name="Saint-Marcoux D."/>
            <person name="Ullrich K.K."/>
            <person name="Haas F.B."/>
            <person name="Vanderstraeten L."/>
            <person name="Becker D."/>
            <person name="Lang D."/>
            <person name="Vosolsobe S."/>
            <person name="Rombauts S."/>
            <person name="Wilhelmsson P.K.I."/>
            <person name="Janitza P."/>
            <person name="Kern R."/>
            <person name="Heyl A."/>
            <person name="Rumpler F."/>
            <person name="Villalobos L.I.A.C."/>
            <person name="Clay J.M."/>
            <person name="Skokan R."/>
            <person name="Toyoda A."/>
            <person name="Suzuki Y."/>
            <person name="Kagoshima H."/>
            <person name="Schijlen E."/>
            <person name="Tajeshwar N."/>
            <person name="Catarino B."/>
            <person name="Hetherington A.J."/>
            <person name="Saltykova A."/>
            <person name="Bonnot C."/>
            <person name="Breuninger H."/>
            <person name="Symeonidi A."/>
            <person name="Radhakrishnan G.V."/>
            <person name="Van Nieuwerburgh F."/>
            <person name="Deforce D."/>
            <person name="Chang C."/>
            <person name="Karol K.G."/>
            <person name="Hedrich R."/>
            <person name="Ulvskov P."/>
            <person name="Glockner G."/>
            <person name="Delwiche C.F."/>
            <person name="Petrasek J."/>
            <person name="Van de Peer Y."/>
            <person name="Friml J."/>
            <person name="Beilby M."/>
            <person name="Dolan L."/>
            <person name="Kohara Y."/>
            <person name="Sugano S."/>
            <person name="Fujiyama A."/>
            <person name="Delaux P.-M."/>
            <person name="Quint M."/>
            <person name="TheiBen G."/>
            <person name="Hagemann M."/>
            <person name="Harholt J."/>
            <person name="Dunand C."/>
            <person name="Zachgo S."/>
            <person name="Langdale J."/>
            <person name="Maumus F."/>
            <person name="Straeten D.V.D."/>
            <person name="Gould S.B."/>
            <person name="Rensing S.A."/>
        </authorList>
    </citation>
    <scope>NUCLEOTIDE SEQUENCE [LARGE SCALE GENOMIC DNA]</scope>
    <source>
        <strain evidence="2 3">S276</strain>
    </source>
</reference>
<dbReference type="Proteomes" id="UP000265515">
    <property type="component" value="Unassembled WGS sequence"/>
</dbReference>
<dbReference type="GO" id="GO:0016791">
    <property type="term" value="F:phosphatase activity"/>
    <property type="evidence" value="ECO:0007669"/>
    <property type="project" value="TreeGrafter"/>
</dbReference>
<feature type="compositionally biased region" description="Acidic residues" evidence="1">
    <location>
        <begin position="291"/>
        <end position="306"/>
    </location>
</feature>
<dbReference type="InterPro" id="IPR050126">
    <property type="entry name" value="Ap4A_hydrolase"/>
</dbReference>
<dbReference type="SUPFAM" id="SSF56300">
    <property type="entry name" value="Metallo-dependent phosphatases"/>
    <property type="match status" value="1"/>
</dbReference>
<organism evidence="2 3">
    <name type="scientific">Chara braunii</name>
    <name type="common">Braun's stonewort</name>
    <dbReference type="NCBI Taxonomy" id="69332"/>
    <lineage>
        <taxon>Eukaryota</taxon>
        <taxon>Viridiplantae</taxon>
        <taxon>Streptophyta</taxon>
        <taxon>Charophyceae</taxon>
        <taxon>Charales</taxon>
        <taxon>Characeae</taxon>
        <taxon>Chara</taxon>
    </lineage>
</organism>
<dbReference type="PANTHER" id="PTHR42850:SF4">
    <property type="entry name" value="ZINC-DEPENDENT ENDOPOLYPHOSPHATASE"/>
    <property type="match status" value="1"/>
</dbReference>
<evidence type="ECO:0000313" key="3">
    <source>
        <dbReference type="Proteomes" id="UP000265515"/>
    </source>
</evidence>
<dbReference type="EMBL" id="BFEA01000386">
    <property type="protein sequence ID" value="GBG81780.1"/>
    <property type="molecule type" value="Genomic_DNA"/>
</dbReference>
<dbReference type="InterPro" id="IPR029052">
    <property type="entry name" value="Metallo-depent_PP-like"/>
</dbReference>
<dbReference type="OrthoDB" id="10267127at2759"/>
<name>A0A388LHG2_CHABU</name>
<feature type="region of interest" description="Disordered" evidence="1">
    <location>
        <begin position="178"/>
        <end position="217"/>
    </location>
</feature>
<feature type="compositionally biased region" description="Low complexity" evidence="1">
    <location>
        <begin position="322"/>
        <end position="335"/>
    </location>
</feature>
<feature type="compositionally biased region" description="Basic and acidic residues" evidence="1">
    <location>
        <begin position="341"/>
        <end position="350"/>
    </location>
</feature>
<dbReference type="PANTHER" id="PTHR42850">
    <property type="entry name" value="METALLOPHOSPHOESTERASE"/>
    <property type="match status" value="1"/>
</dbReference>
<dbReference type="GO" id="GO:0000298">
    <property type="term" value="F:endopolyphosphatase activity"/>
    <property type="evidence" value="ECO:0007669"/>
    <property type="project" value="TreeGrafter"/>
</dbReference>
<comment type="caution">
    <text evidence="2">The sequence shown here is derived from an EMBL/GenBank/DDBJ whole genome shotgun (WGS) entry which is preliminary data.</text>
</comment>
<feature type="region of interest" description="Disordered" evidence="1">
    <location>
        <begin position="441"/>
        <end position="464"/>
    </location>
</feature>
<proteinExistence type="predicted"/>
<keyword evidence="3" id="KW-1185">Reference proteome</keyword>
<feature type="compositionally biased region" description="Basic residues" evidence="1">
    <location>
        <begin position="453"/>
        <end position="464"/>
    </location>
</feature>
<dbReference type="GO" id="GO:0005737">
    <property type="term" value="C:cytoplasm"/>
    <property type="evidence" value="ECO:0007669"/>
    <property type="project" value="TreeGrafter"/>
</dbReference>
<dbReference type="GO" id="GO:0006798">
    <property type="term" value="P:polyphosphate catabolic process"/>
    <property type="evidence" value="ECO:0007669"/>
    <property type="project" value="TreeGrafter"/>
</dbReference>
<feature type="compositionally biased region" description="Low complexity" evidence="1">
    <location>
        <begin position="199"/>
        <end position="213"/>
    </location>
</feature>
<evidence type="ECO:0000313" key="2">
    <source>
        <dbReference type="EMBL" id="GBG81780.1"/>
    </source>
</evidence>
<sequence>MRREAKTKGVSVPKLESGKWDWVETLDDNDLEYLSSLPFSIRIPSHNALIVHAGMVPGVPLEEQDLSDLYKVRYLMRRGALQNDRLDGSERKEKKGKHKILLKNRRLEESTLGGKGVPICKAEHLREDKGADEGAGDVCVRERPTTPQASSCRTGYDVPRSIDRLCQADVNAAIQSLDSSQRGTSIRHGPRNCTRNGLADGTATGTGTKAGSPAEDRQCIHEKNTVGGFENDGMAREQVGGCCQRVPIADTYLDVGGENGAERNHSHHDQLGGEEEEGSDSATPEDTGSMGEEEEEDGTTTEEEERVAESGESGDSGESGEESTGSGEESTGSGEESIESEAERAERETEWRALENVSKGVVAESWAPLWNGPEHIFFGHDAAKKLQCCDRATGLDTACVYGHQLTACILPTIAELEAMGNAAAHKPETPLGGRLVSVPGLSQTAGGVSRGDGRKKGKGLRGGKKKYKKLKLRLRRVLRKIYNLLTRGWWNLKSVFFPGTSHATWKKMSGKEFELGSVAC</sequence>
<dbReference type="AlphaFoldDB" id="A0A388LHG2"/>
<dbReference type="Gramene" id="GBG81780">
    <property type="protein sequence ID" value="GBG81780"/>
    <property type="gene ID" value="CBR_g33958"/>
</dbReference>
<accession>A0A388LHG2</accession>
<feature type="region of interest" description="Disordered" evidence="1">
    <location>
        <begin position="254"/>
        <end position="350"/>
    </location>
</feature>
<dbReference type="STRING" id="69332.A0A388LHG2"/>
<gene>
    <name evidence="2" type="ORF">CBR_g33958</name>
</gene>
<protein>
    <submittedName>
        <fullName evidence="2">Uncharacterized protein</fullName>
    </submittedName>
</protein>
<feature type="compositionally biased region" description="Basic and acidic residues" evidence="1">
    <location>
        <begin position="260"/>
        <end position="271"/>
    </location>
</feature>
<dbReference type="Gene3D" id="3.60.21.10">
    <property type="match status" value="2"/>
</dbReference>